<gene>
    <name evidence="1" type="ORF">BG60_29085</name>
</gene>
<dbReference type="Pfam" id="PF05136">
    <property type="entry name" value="Phage_portal_2"/>
    <property type="match status" value="1"/>
</dbReference>
<dbReference type="Proteomes" id="UP000027451">
    <property type="component" value="Unassembled WGS sequence"/>
</dbReference>
<accession>A0A656QMI1</accession>
<reference evidence="1 2" key="1">
    <citation type="submission" date="2014-03" db="EMBL/GenBank/DDBJ databases">
        <title>Draft Genome Sequences of Four Burkholderia Strains.</title>
        <authorList>
            <person name="Liu X.Y."/>
            <person name="Li C.X."/>
            <person name="Xu J.H."/>
        </authorList>
    </citation>
    <scope>NUCLEOTIDE SEQUENCE [LARGE SCALE GENOMIC DNA]</scope>
    <source>
        <strain evidence="1 2">OP-1</strain>
    </source>
</reference>
<comment type="caution">
    <text evidence="1">The sequence shown here is derived from an EMBL/GenBank/DDBJ whole genome shotgun (WGS) entry which is preliminary data.</text>
</comment>
<organism evidence="1 2">
    <name type="scientific">Caballeronia zhejiangensis</name>
    <dbReference type="NCBI Taxonomy" id="871203"/>
    <lineage>
        <taxon>Bacteria</taxon>
        <taxon>Pseudomonadati</taxon>
        <taxon>Pseudomonadota</taxon>
        <taxon>Betaproteobacteria</taxon>
        <taxon>Burkholderiales</taxon>
        <taxon>Burkholderiaceae</taxon>
        <taxon>Caballeronia</taxon>
    </lineage>
</organism>
<sequence>MNAPQIVGLDGKPMQTRSRVSMLAGGGNAPYDAADVTDPHLAAWMPSLGSPDTDLNAYRDRIVARVRDLVRNDGWASAGITRILDNAVGANFRPVAKPDYRALAHVSGNKAFDADWATEFGRALDAHWRAWAQDLGRYCDVQRALTMPQVFRLAYRHKLIDGDARALGDAQTRKRRFDHDAVRAEVARLASSCEARDVAVPLARRAVAG</sequence>
<dbReference type="GO" id="GO:0005198">
    <property type="term" value="F:structural molecule activity"/>
    <property type="evidence" value="ECO:0007669"/>
    <property type="project" value="InterPro"/>
</dbReference>
<protein>
    <submittedName>
        <fullName evidence="1">Uncharacterized protein</fullName>
    </submittedName>
</protein>
<name>A0A656QMI1_9BURK</name>
<dbReference type="InterPro" id="IPR006429">
    <property type="entry name" value="Phage_lambda_portal"/>
</dbReference>
<dbReference type="EMBL" id="JFHD01000005">
    <property type="protein sequence ID" value="KDR31773.1"/>
    <property type="molecule type" value="Genomic_DNA"/>
</dbReference>
<keyword evidence="2" id="KW-1185">Reference proteome</keyword>
<proteinExistence type="predicted"/>
<dbReference type="GO" id="GO:0019068">
    <property type="term" value="P:virion assembly"/>
    <property type="evidence" value="ECO:0007669"/>
    <property type="project" value="InterPro"/>
</dbReference>
<evidence type="ECO:0000313" key="2">
    <source>
        <dbReference type="Proteomes" id="UP000027451"/>
    </source>
</evidence>
<dbReference type="AlphaFoldDB" id="A0A656QMI1"/>
<evidence type="ECO:0000313" key="1">
    <source>
        <dbReference type="EMBL" id="KDR31773.1"/>
    </source>
</evidence>